<feature type="coiled-coil region" evidence="1">
    <location>
        <begin position="18"/>
        <end position="95"/>
    </location>
</feature>
<dbReference type="Proteomes" id="UP000051841">
    <property type="component" value="Unassembled WGS sequence"/>
</dbReference>
<dbReference type="PATRIC" id="fig|1410657.5.peg.1286"/>
<sequence length="154" mass="17796">MRGEKRVAYSKQFRGYNIDEVNEDIESLTTELEEKEHEIDDLHKQIEALKEENNKLISQNTITEKTNEEIARLALKEASDLITKAKKNANMILKESMEYVRGLDKEVNGFKDDAIDFRAEVVNLSKELIDTIDKSEIFSLIKEEENTKTETGLE</sequence>
<keyword evidence="1" id="KW-0175">Coiled coil</keyword>
<dbReference type="InterPro" id="IPR007793">
    <property type="entry name" value="DivIVA_fam"/>
</dbReference>
<evidence type="ECO:0000256" key="1">
    <source>
        <dbReference type="SAM" id="Coils"/>
    </source>
</evidence>
<evidence type="ECO:0008006" key="4">
    <source>
        <dbReference type="Google" id="ProtNLM"/>
    </source>
</evidence>
<protein>
    <recommendedName>
        <fullName evidence="4">DivIVA domain-containing protein</fullName>
    </recommendedName>
</protein>
<proteinExistence type="predicted"/>
<evidence type="ECO:0000313" key="3">
    <source>
        <dbReference type="Proteomes" id="UP000051841"/>
    </source>
</evidence>
<comment type="caution">
    <text evidence="2">The sequence shown here is derived from an EMBL/GenBank/DDBJ whole genome shotgun (WGS) entry which is preliminary data.</text>
</comment>
<evidence type="ECO:0000313" key="2">
    <source>
        <dbReference type="EMBL" id="KRN51165.1"/>
    </source>
</evidence>
<keyword evidence="3" id="KW-1185">Reference proteome</keyword>
<dbReference type="EMBL" id="JQBL01000003">
    <property type="protein sequence ID" value="KRN51165.1"/>
    <property type="molecule type" value="Genomic_DNA"/>
</dbReference>
<gene>
    <name evidence="2" type="ORF">IV49_GL001245</name>
</gene>
<dbReference type="Pfam" id="PF05103">
    <property type="entry name" value="DivIVA"/>
    <property type="match status" value="1"/>
</dbReference>
<dbReference type="Gene3D" id="6.10.250.660">
    <property type="match status" value="1"/>
</dbReference>
<dbReference type="AlphaFoldDB" id="A0A0R2HP48"/>
<accession>A0A0R2HP48</accession>
<reference evidence="2 3" key="1">
    <citation type="journal article" date="2015" name="Genome Announc.">
        <title>Expanding the biotechnology potential of lactobacilli through comparative genomics of 213 strains and associated genera.</title>
        <authorList>
            <person name="Sun Z."/>
            <person name="Harris H.M."/>
            <person name="McCann A."/>
            <person name="Guo C."/>
            <person name="Argimon S."/>
            <person name="Zhang W."/>
            <person name="Yang X."/>
            <person name="Jeffery I.B."/>
            <person name="Cooney J.C."/>
            <person name="Kagawa T.F."/>
            <person name="Liu W."/>
            <person name="Song Y."/>
            <person name="Salvetti E."/>
            <person name="Wrobel A."/>
            <person name="Rasinkangas P."/>
            <person name="Parkhill J."/>
            <person name="Rea M.C."/>
            <person name="O'Sullivan O."/>
            <person name="Ritari J."/>
            <person name="Douillard F.P."/>
            <person name="Paul Ross R."/>
            <person name="Yang R."/>
            <person name="Briner A.E."/>
            <person name="Felis G.E."/>
            <person name="de Vos W.M."/>
            <person name="Barrangou R."/>
            <person name="Klaenhammer T.R."/>
            <person name="Caufield P.W."/>
            <person name="Cui Y."/>
            <person name="Zhang H."/>
            <person name="O'Toole P.W."/>
        </authorList>
    </citation>
    <scope>NUCLEOTIDE SEQUENCE [LARGE SCALE GENOMIC DNA]</scope>
    <source>
        <strain evidence="2 3">DSM 20405</strain>
    </source>
</reference>
<name>A0A0R2HP48_9FIRM</name>
<organism evidence="2 3">
    <name type="scientific">Kandleria vitulina DSM 20405</name>
    <dbReference type="NCBI Taxonomy" id="1410657"/>
    <lineage>
        <taxon>Bacteria</taxon>
        <taxon>Bacillati</taxon>
        <taxon>Bacillota</taxon>
        <taxon>Erysipelotrichia</taxon>
        <taxon>Erysipelotrichales</taxon>
        <taxon>Coprobacillaceae</taxon>
        <taxon>Kandleria</taxon>
    </lineage>
</organism>